<dbReference type="OrthoDB" id="6426984at2759"/>
<keyword evidence="3" id="KW-1185">Reference proteome</keyword>
<organism evidence="2 3">
    <name type="scientific">Araneus ventricosus</name>
    <name type="common">Orbweaver spider</name>
    <name type="synonym">Epeira ventricosa</name>
    <dbReference type="NCBI Taxonomy" id="182803"/>
    <lineage>
        <taxon>Eukaryota</taxon>
        <taxon>Metazoa</taxon>
        <taxon>Ecdysozoa</taxon>
        <taxon>Arthropoda</taxon>
        <taxon>Chelicerata</taxon>
        <taxon>Arachnida</taxon>
        <taxon>Araneae</taxon>
        <taxon>Araneomorphae</taxon>
        <taxon>Entelegynae</taxon>
        <taxon>Araneoidea</taxon>
        <taxon>Araneidae</taxon>
        <taxon>Araneus</taxon>
    </lineage>
</organism>
<dbReference type="EMBL" id="BGPR01229186">
    <property type="protein sequence ID" value="GBL68923.1"/>
    <property type="molecule type" value="Genomic_DNA"/>
</dbReference>
<evidence type="ECO:0000313" key="2">
    <source>
        <dbReference type="EMBL" id="GBL68923.1"/>
    </source>
</evidence>
<dbReference type="InterPro" id="IPR019391">
    <property type="entry name" value="Storkhead-box_WHD"/>
</dbReference>
<dbReference type="GO" id="GO:0006357">
    <property type="term" value="P:regulation of transcription by RNA polymerase II"/>
    <property type="evidence" value="ECO:0007669"/>
    <property type="project" value="InterPro"/>
</dbReference>
<dbReference type="GO" id="GO:0000977">
    <property type="term" value="F:RNA polymerase II transcription regulatory region sequence-specific DNA binding"/>
    <property type="evidence" value="ECO:0007669"/>
    <property type="project" value="TreeGrafter"/>
</dbReference>
<reference evidence="2 3" key="1">
    <citation type="journal article" date="2019" name="Sci. Rep.">
        <title>Orb-weaving spider Araneus ventricosus genome elucidates the spidroin gene catalogue.</title>
        <authorList>
            <person name="Kono N."/>
            <person name="Nakamura H."/>
            <person name="Ohtoshi R."/>
            <person name="Moran D.A.P."/>
            <person name="Shinohara A."/>
            <person name="Yoshida Y."/>
            <person name="Fujiwara M."/>
            <person name="Mori M."/>
            <person name="Tomita M."/>
            <person name="Arakawa K."/>
        </authorList>
    </citation>
    <scope>NUCLEOTIDE SEQUENCE [LARGE SCALE GENOMIC DNA]</scope>
</reference>
<gene>
    <name evidence="2" type="ORF">AVEN_4430_1</name>
</gene>
<dbReference type="PANTHER" id="PTHR22437">
    <property type="entry name" value="WINGED HELIX DOMAIN-CONTAINING PROTEIN"/>
    <property type="match status" value="1"/>
</dbReference>
<dbReference type="InterPro" id="IPR040126">
    <property type="entry name" value="STOX1/2"/>
</dbReference>
<dbReference type="Pfam" id="PF10264">
    <property type="entry name" value="WHD_Storkhead"/>
    <property type="match status" value="1"/>
</dbReference>
<name>A0A4Y1ZUN8_ARAVE</name>
<feature type="domain" description="Winged helix Storkhead-box1" evidence="1">
    <location>
        <begin position="7"/>
        <end position="65"/>
    </location>
</feature>
<comment type="caution">
    <text evidence="2">The sequence shown here is derived from an EMBL/GenBank/DDBJ whole genome shotgun (WGS) entry which is preliminary data.</text>
</comment>
<dbReference type="GO" id="GO:0005634">
    <property type="term" value="C:nucleus"/>
    <property type="evidence" value="ECO:0007669"/>
    <property type="project" value="TreeGrafter"/>
</dbReference>
<proteinExistence type="predicted"/>
<feature type="non-terminal residue" evidence="2">
    <location>
        <position position="1"/>
    </location>
</feature>
<dbReference type="AlphaFoldDB" id="A0A4Y1ZUN8"/>
<accession>A0A4Y1ZUN8</accession>
<dbReference type="Proteomes" id="UP000499080">
    <property type="component" value="Unassembled WGS sequence"/>
</dbReference>
<evidence type="ECO:0000259" key="1">
    <source>
        <dbReference type="Pfam" id="PF10264"/>
    </source>
</evidence>
<dbReference type="GO" id="GO:0005737">
    <property type="term" value="C:cytoplasm"/>
    <property type="evidence" value="ECO:0007669"/>
    <property type="project" value="TreeGrafter"/>
</dbReference>
<protein>
    <recommendedName>
        <fullName evidence="1">Winged helix Storkhead-box1 domain-containing protein</fullName>
    </recommendedName>
</protein>
<dbReference type="PANTHER" id="PTHR22437:SF0">
    <property type="entry name" value="FI21431P1"/>
    <property type="match status" value="1"/>
</dbReference>
<evidence type="ECO:0000313" key="3">
    <source>
        <dbReference type="Proteomes" id="UP000499080"/>
    </source>
</evidence>
<sequence>DLDPVTMGLVAQTQFAPLPEALCKVVYDLTSEGIIASMQVISKRLKTTFPELTVPSDDILYKTLGE</sequence>